<dbReference type="GO" id="GO:0003700">
    <property type="term" value="F:DNA-binding transcription factor activity"/>
    <property type="evidence" value="ECO:0007669"/>
    <property type="project" value="InterPro"/>
</dbReference>
<dbReference type="Gene3D" id="1.10.1740.10">
    <property type="match status" value="1"/>
</dbReference>
<accession>A0A1H7YAV5</accession>
<dbReference type="RefSeq" id="WP_143101551.1">
    <property type="nucleotide sequence ID" value="NZ_FOAP01000016.1"/>
</dbReference>
<dbReference type="GO" id="GO:0006352">
    <property type="term" value="P:DNA-templated transcription initiation"/>
    <property type="evidence" value="ECO:0007669"/>
    <property type="project" value="InterPro"/>
</dbReference>
<sequence>MRNPSPEAEMVLHQRLLEGDPLAYYDVFPMYMERLAKKLEGLGYDIDVARDAALEAVLAYRKQPERYDPRKVHPFTYIMGVAKHKAADRFRSVQAQAQREKKQGDVELLLRTPNDPVERMETSARVRQIVELLEKGKVLSEQDQAMLRLVLTGESSTEELAKALRLPPMSKEDRRLEVKRHRDRLMKLLERFFGKEDSDDGA</sequence>
<evidence type="ECO:0000313" key="2">
    <source>
        <dbReference type="Proteomes" id="UP000182719"/>
    </source>
</evidence>
<dbReference type="AlphaFoldDB" id="A0A1H7YAV5"/>
<organism evidence="1 2">
    <name type="scientific">Stigmatella aurantiaca</name>
    <dbReference type="NCBI Taxonomy" id="41"/>
    <lineage>
        <taxon>Bacteria</taxon>
        <taxon>Pseudomonadati</taxon>
        <taxon>Myxococcota</taxon>
        <taxon>Myxococcia</taxon>
        <taxon>Myxococcales</taxon>
        <taxon>Cystobacterineae</taxon>
        <taxon>Archangiaceae</taxon>
        <taxon>Stigmatella</taxon>
    </lineage>
</organism>
<dbReference type="OrthoDB" id="8479261at2"/>
<protein>
    <submittedName>
        <fullName evidence="1">RNA polymerase sigma-70 factor, ECF subfamily</fullName>
    </submittedName>
</protein>
<proteinExistence type="predicted"/>
<dbReference type="InterPro" id="IPR013325">
    <property type="entry name" value="RNA_pol_sigma_r2"/>
</dbReference>
<dbReference type="EMBL" id="FOAP01000016">
    <property type="protein sequence ID" value="SEM43031.1"/>
    <property type="molecule type" value="Genomic_DNA"/>
</dbReference>
<gene>
    <name evidence="1" type="ORF">SAMN05444354_116168</name>
</gene>
<evidence type="ECO:0000313" key="1">
    <source>
        <dbReference type="EMBL" id="SEM43031.1"/>
    </source>
</evidence>
<keyword evidence="2" id="KW-1185">Reference proteome</keyword>
<dbReference type="Proteomes" id="UP000182719">
    <property type="component" value="Unassembled WGS sequence"/>
</dbReference>
<reference evidence="2" key="1">
    <citation type="submission" date="2016-10" db="EMBL/GenBank/DDBJ databases">
        <authorList>
            <person name="Varghese N."/>
            <person name="Submissions S."/>
        </authorList>
    </citation>
    <scope>NUCLEOTIDE SEQUENCE [LARGE SCALE GENOMIC DNA]</scope>
    <source>
        <strain evidence="2">DSM 17044</strain>
    </source>
</reference>
<name>A0A1H7YAV5_STIAU</name>
<dbReference type="SUPFAM" id="SSF88946">
    <property type="entry name" value="Sigma2 domain of RNA polymerase sigma factors"/>
    <property type="match status" value="1"/>
</dbReference>